<dbReference type="GO" id="GO:0005525">
    <property type="term" value="F:GTP binding"/>
    <property type="evidence" value="ECO:0007669"/>
    <property type="project" value="UniProtKB-KW"/>
</dbReference>
<dbReference type="PANTHER" id="PTHR46390">
    <property type="entry name" value="MANNOSE-1-PHOSPHATE GUANYLYLTRANSFERASE"/>
    <property type="match status" value="1"/>
</dbReference>
<accession>G9ETV9</accession>
<dbReference type="InterPro" id="IPR049577">
    <property type="entry name" value="GMPP_N"/>
</dbReference>
<dbReference type="PANTHER" id="PTHR46390:SF1">
    <property type="entry name" value="MANNOSE-1-PHOSPHATE GUANYLYLTRANSFERASE"/>
    <property type="match status" value="1"/>
</dbReference>
<feature type="domain" description="MannoseP isomerase/GMP-like beta-helix" evidence="12">
    <location>
        <begin position="347"/>
        <end position="395"/>
    </location>
</feature>
<evidence type="ECO:0000259" key="10">
    <source>
        <dbReference type="Pfam" id="PF00483"/>
    </source>
</evidence>
<dbReference type="AlphaFoldDB" id="G9ETV9"/>
<dbReference type="Proteomes" id="UP000002770">
    <property type="component" value="Unassembled WGS sequence"/>
</dbReference>
<comment type="catalytic activity">
    <reaction evidence="8">
        <text>alpha-D-mannose 1-phosphate + GTP + H(+) = GDP-alpha-D-mannose + diphosphate</text>
        <dbReference type="Rhea" id="RHEA:15229"/>
        <dbReference type="ChEBI" id="CHEBI:15378"/>
        <dbReference type="ChEBI" id="CHEBI:33019"/>
        <dbReference type="ChEBI" id="CHEBI:37565"/>
        <dbReference type="ChEBI" id="CHEBI:57527"/>
        <dbReference type="ChEBI" id="CHEBI:58409"/>
        <dbReference type="EC" id="2.7.7.13"/>
    </reaction>
</comment>
<comment type="pathway">
    <text evidence="1">Nucleotide-sugar biosynthesis; GDP-alpha-D-mannose biosynthesis; GDP-alpha-D-mannose from alpha-D-mannose 1-phosphate (GTP route): step 1/1.</text>
</comment>
<dbReference type="STRING" id="658187.LDG_8745"/>
<dbReference type="Pfam" id="PF01050">
    <property type="entry name" value="MannoseP_isomer"/>
    <property type="match status" value="1"/>
</dbReference>
<evidence type="ECO:0000256" key="3">
    <source>
        <dbReference type="ARBA" id="ARBA00012387"/>
    </source>
</evidence>
<dbReference type="InterPro" id="IPR006375">
    <property type="entry name" value="Man1P_GuaTrfase/Man6P_Isoase"/>
</dbReference>
<evidence type="ECO:0000256" key="7">
    <source>
        <dbReference type="ARBA" id="ARBA00023134"/>
    </source>
</evidence>
<dbReference type="FunCoup" id="G9ETV9">
    <property type="interactions" value="150"/>
</dbReference>
<dbReference type="SUPFAM" id="SSF51182">
    <property type="entry name" value="RmlC-like cupins"/>
    <property type="match status" value="1"/>
</dbReference>
<evidence type="ECO:0000259" key="11">
    <source>
        <dbReference type="Pfam" id="PF01050"/>
    </source>
</evidence>
<feature type="domain" description="Mannose-6-phosphate isomerase type II C-terminal" evidence="11">
    <location>
        <begin position="399"/>
        <end position="513"/>
    </location>
</feature>
<dbReference type="NCBIfam" id="TIGR01479">
    <property type="entry name" value="GMP_PMI"/>
    <property type="match status" value="1"/>
</dbReference>
<dbReference type="InterPro" id="IPR014710">
    <property type="entry name" value="RmlC-like_jellyroll"/>
</dbReference>
<dbReference type="InParanoid" id="G9ETV9"/>
<feature type="domain" description="Nucleotidyl transferase" evidence="10">
    <location>
        <begin position="52"/>
        <end position="328"/>
    </location>
</feature>
<gene>
    <name evidence="13" type="ORF">LDG_8745</name>
</gene>
<evidence type="ECO:0000256" key="4">
    <source>
        <dbReference type="ARBA" id="ARBA00022679"/>
    </source>
</evidence>
<dbReference type="Gene3D" id="2.60.120.10">
    <property type="entry name" value="Jelly Rolls"/>
    <property type="match status" value="1"/>
</dbReference>
<dbReference type="Pfam" id="PF22640">
    <property type="entry name" value="ManC_GMP_beta-helix"/>
    <property type="match status" value="1"/>
</dbReference>
<dbReference type="Pfam" id="PF00483">
    <property type="entry name" value="NTP_transferase"/>
    <property type="match status" value="1"/>
</dbReference>
<dbReference type="InterPro" id="IPR051161">
    <property type="entry name" value="Mannose-6P_isomerase_type2"/>
</dbReference>
<dbReference type="CDD" id="cd02213">
    <property type="entry name" value="cupin_PMI_typeII_C"/>
    <property type="match status" value="1"/>
</dbReference>
<keyword evidence="4" id="KW-0808">Transferase</keyword>
<dbReference type="InterPro" id="IPR011051">
    <property type="entry name" value="RmlC_Cupin_sf"/>
</dbReference>
<evidence type="ECO:0000256" key="1">
    <source>
        <dbReference type="ARBA" id="ARBA00004823"/>
    </source>
</evidence>
<dbReference type="InterPro" id="IPR001538">
    <property type="entry name" value="Man6P_isomerase-2_C"/>
</dbReference>
<keyword evidence="7" id="KW-0342">GTP-binding</keyword>
<dbReference type="GO" id="GO:0009298">
    <property type="term" value="P:GDP-mannose biosynthetic process"/>
    <property type="evidence" value="ECO:0007669"/>
    <property type="project" value="UniProtKB-UniPathway"/>
</dbReference>
<dbReference type="eggNOG" id="COG0662">
    <property type="taxonomic scope" value="Bacteria"/>
</dbReference>
<dbReference type="FunFam" id="3.90.550.10:FF:000046">
    <property type="entry name" value="Mannose-1-phosphate guanylyltransferase (GDP)"/>
    <property type="match status" value="1"/>
</dbReference>
<dbReference type="Gene3D" id="3.90.550.10">
    <property type="entry name" value="Spore Coat Polysaccharide Biosynthesis Protein SpsA, Chain A"/>
    <property type="match status" value="1"/>
</dbReference>
<evidence type="ECO:0000256" key="8">
    <source>
        <dbReference type="ARBA" id="ARBA00047343"/>
    </source>
</evidence>
<evidence type="ECO:0000313" key="14">
    <source>
        <dbReference type="Proteomes" id="UP000002770"/>
    </source>
</evidence>
<protein>
    <recommendedName>
        <fullName evidence="3">mannose-1-phosphate guanylyltransferase</fullName>
        <ecNumber evidence="3">2.7.7.13</ecNumber>
    </recommendedName>
</protein>
<dbReference type="FunFam" id="2.60.120.10:FF:000032">
    <property type="entry name" value="Mannose-1-phosphate guanylyltransferase/mannose-6-phosphate isomerase"/>
    <property type="match status" value="1"/>
</dbReference>
<dbReference type="InterPro" id="IPR029044">
    <property type="entry name" value="Nucleotide-diphossugar_trans"/>
</dbReference>
<sequence>MELVSHCYGTRLHQENIFLTAVNSASRDALLMSTDRKILRKKKNRIYMQLIPIILCGGAGSRLWPVSRELHPKPFIRLADGQSLFQKAFIRGASLPNVREALVVTNKEFIFKIIEESNEVNHGNTATTYIMEPVGRNTAAAIAVAVLQTIKTHGEDAMMLVLAADHLILDQDAFQSAVSDAMALAQCDKLVTFGISPTEPKTEYGYIEAEANQVLRFVEKPILAKAEQYLASGRFLWNSGMFLFSAGTMLRAMQSHCPEILAAVRTCFSHSHYLEQQNIRGLELDEQTFALVPDSSIDYAVMEKSENIAVVPCQIGWSDVGSWNSIDEFIEPDQDGNRLEGEILLHDVVNCNIKSNDRLVGVVGVDNLLIVDTPDALLVADKSRAQDVKHIYTQLKARGHEAHRLHRTVYRPWGTYTILEQNERFKIKRIEVKPGASLSLQMHHHRSEHWIVVSGMAKVVNGDEEFFVRVNESTYIPAGCKHRLENPGVLDLVMIEVQSGDYLGEDDIVRFQDNYGRV</sequence>
<evidence type="ECO:0000313" key="13">
    <source>
        <dbReference type="EMBL" id="EHL29310.1"/>
    </source>
</evidence>
<dbReference type="SUPFAM" id="SSF53448">
    <property type="entry name" value="Nucleotide-diphospho-sugar transferases"/>
    <property type="match status" value="1"/>
</dbReference>
<comment type="similarity">
    <text evidence="2 9">Belongs to the mannose-6-phosphate isomerase type 2 family.</text>
</comment>
<evidence type="ECO:0000256" key="2">
    <source>
        <dbReference type="ARBA" id="ARBA00006115"/>
    </source>
</evidence>
<name>G9ETV9_9GAMM</name>
<evidence type="ECO:0000259" key="12">
    <source>
        <dbReference type="Pfam" id="PF22640"/>
    </source>
</evidence>
<evidence type="ECO:0000256" key="5">
    <source>
        <dbReference type="ARBA" id="ARBA00022695"/>
    </source>
</evidence>
<dbReference type="GO" id="GO:0004475">
    <property type="term" value="F:mannose-1-phosphate guanylyltransferase (GTP) activity"/>
    <property type="evidence" value="ECO:0007669"/>
    <property type="project" value="UniProtKB-EC"/>
</dbReference>
<dbReference type="UniPathway" id="UPA00126">
    <property type="reaction ID" value="UER00930"/>
</dbReference>
<dbReference type="InterPro" id="IPR005835">
    <property type="entry name" value="NTP_transferase_dom"/>
</dbReference>
<organism evidence="13 14">
    <name type="scientific">Legionella drancourtii LLAP12</name>
    <dbReference type="NCBI Taxonomy" id="658187"/>
    <lineage>
        <taxon>Bacteria</taxon>
        <taxon>Pseudomonadati</taxon>
        <taxon>Pseudomonadota</taxon>
        <taxon>Gammaproteobacteria</taxon>
        <taxon>Legionellales</taxon>
        <taxon>Legionellaceae</taxon>
        <taxon>Legionella</taxon>
    </lineage>
</organism>
<dbReference type="eggNOG" id="COG0836">
    <property type="taxonomic scope" value="Bacteria"/>
</dbReference>
<proteinExistence type="inferred from homology"/>
<keyword evidence="5" id="KW-0548">Nucleotidyltransferase</keyword>
<dbReference type="GO" id="GO:0000271">
    <property type="term" value="P:polysaccharide biosynthetic process"/>
    <property type="evidence" value="ECO:0007669"/>
    <property type="project" value="InterPro"/>
</dbReference>
<dbReference type="CDD" id="cd02509">
    <property type="entry name" value="GDP-M1P_Guanylyltransferase"/>
    <property type="match status" value="1"/>
</dbReference>
<dbReference type="RefSeq" id="WP_006872613.1">
    <property type="nucleotide sequence ID" value="NZ_JH413848.1"/>
</dbReference>
<reference evidence="13 14" key="1">
    <citation type="journal article" date="2011" name="BMC Genomics">
        <title>Insight into cross-talk between intra-amoebal pathogens.</title>
        <authorList>
            <person name="Gimenez G."/>
            <person name="Bertelli C."/>
            <person name="Moliner C."/>
            <person name="Robert C."/>
            <person name="Raoult D."/>
            <person name="Fournier P.E."/>
            <person name="Greub G."/>
        </authorList>
    </citation>
    <scope>NUCLEOTIDE SEQUENCE [LARGE SCALE GENOMIC DNA]</scope>
    <source>
        <strain evidence="13 14">LLAP12</strain>
    </source>
</reference>
<dbReference type="EC" id="2.7.7.13" evidence="3"/>
<keyword evidence="6" id="KW-0547">Nucleotide-binding</keyword>
<dbReference type="InterPro" id="IPR054566">
    <property type="entry name" value="ManC/GMP-like_b-helix"/>
</dbReference>
<keyword evidence="14" id="KW-1185">Reference proteome</keyword>
<evidence type="ECO:0000256" key="6">
    <source>
        <dbReference type="ARBA" id="ARBA00022741"/>
    </source>
</evidence>
<dbReference type="HOGENOM" id="CLU_035527_1_0_6"/>
<dbReference type="EMBL" id="JH413848">
    <property type="protein sequence ID" value="EHL29310.1"/>
    <property type="molecule type" value="Genomic_DNA"/>
</dbReference>
<evidence type="ECO:0000256" key="9">
    <source>
        <dbReference type="RuleBase" id="RU004190"/>
    </source>
</evidence>